<feature type="domain" description="Peptidase M12A" evidence="3">
    <location>
        <begin position="107"/>
        <end position="304"/>
    </location>
</feature>
<dbReference type="GO" id="GO:0004222">
    <property type="term" value="F:metalloendopeptidase activity"/>
    <property type="evidence" value="ECO:0007669"/>
    <property type="project" value="UniProtKB-UniRule"/>
</dbReference>
<dbReference type="AlphaFoldDB" id="W4VS62"/>
<dbReference type="InterPro" id="IPR001506">
    <property type="entry name" value="Peptidase_M12A"/>
</dbReference>
<reference evidence="4" key="1">
    <citation type="submission" date="2013-05" db="EMBL/GenBank/DDBJ databases">
        <title>Combined Proteomic and Transcriptomic Interrogation of the Venom Gland of Conus geographus Uncovers Novel Components and Functional Compartmentalization.</title>
        <authorList>
            <person name="Safavi-Hemami H."/>
            <person name="Hu H."/>
            <person name="Gorasia D.G."/>
            <person name="Bandyopadhyay P.K."/>
            <person name="Veith P.D."/>
            <person name="Reynolds E.C."/>
            <person name="Yandell M."/>
            <person name="Olivera B.M."/>
            <person name="Purcell A.W."/>
        </authorList>
    </citation>
    <scope>NUCLEOTIDE SEQUENCE</scope>
    <source>
        <tissue evidence="4">Venom gland</tissue>
    </source>
</reference>
<comment type="caution">
    <text evidence="1">Lacks conserved residue(s) required for the propagation of feature annotation.</text>
</comment>
<feature type="binding site" evidence="1">
    <location>
        <position position="198"/>
    </location>
    <ligand>
        <name>Zn(2+)</name>
        <dbReference type="ChEBI" id="CHEBI:29105"/>
        <note>catalytic</note>
    </ligand>
</feature>
<evidence type="ECO:0000256" key="1">
    <source>
        <dbReference type="PROSITE-ProRule" id="PRU01211"/>
    </source>
</evidence>
<dbReference type="EC" id="3.4.24.-" evidence="2"/>
<name>W4VS62_CONGE</name>
<dbReference type="SMART" id="SM00235">
    <property type="entry name" value="ZnMc"/>
    <property type="match status" value="1"/>
</dbReference>
<dbReference type="InterPro" id="IPR024079">
    <property type="entry name" value="MetalloPept_cat_dom_sf"/>
</dbReference>
<dbReference type="CDD" id="cd04280">
    <property type="entry name" value="ZnMc_astacin_like"/>
    <property type="match status" value="1"/>
</dbReference>
<dbReference type="SUPFAM" id="SSF55486">
    <property type="entry name" value="Metalloproteases ('zincins'), catalytic domain"/>
    <property type="match status" value="1"/>
</dbReference>
<dbReference type="InterPro" id="IPR006026">
    <property type="entry name" value="Peptidase_Metallo"/>
</dbReference>
<dbReference type="PANTHER" id="PTHR10127:SF850">
    <property type="entry name" value="METALLOENDOPEPTIDASE"/>
    <property type="match status" value="1"/>
</dbReference>
<evidence type="ECO:0000256" key="2">
    <source>
        <dbReference type="RuleBase" id="RU361183"/>
    </source>
</evidence>
<sequence>MTKTSPSVLAVFLLLSLCFMQRIGAVPVGPVMLEEEQQGENEVRQPHADKTIDEIIVDAYGGLEAEEAVEEFRMMVEGVETEGMDTLLTPEQAAILHNAAEGGMSKRRLATFITPWAGRVVPYDISGLPAEHHDMMMEAFREWEMDTCVRFVSAQPQHQHRIFFSDGNGCSSFLGMTRWSEQPVTLGSACHTKAVYLHELGHALGLVHEHRLPQRDRYITVDFGNVNPRFVDQFYKYSASEIPDAEQVTYNLRSIMHYGKHAFSKDRRLQTIYAKDKSQEDLMGTSEELTTSDIEVINLLYNCNGWK</sequence>
<feature type="chain" id="PRO_5005150356" description="Metalloendopeptidase" evidence="2">
    <location>
        <begin position="26"/>
        <end position="307"/>
    </location>
</feature>
<dbReference type="InterPro" id="IPR034035">
    <property type="entry name" value="Astacin-like_dom"/>
</dbReference>
<keyword evidence="1 2" id="KW-0482">Metalloprotease</keyword>
<dbReference type="Gene3D" id="3.40.390.10">
    <property type="entry name" value="Collagenase (Catalytic Domain)"/>
    <property type="match status" value="1"/>
</dbReference>
<feature type="binding site" evidence="1">
    <location>
        <position position="208"/>
    </location>
    <ligand>
        <name>Zn(2+)</name>
        <dbReference type="ChEBI" id="CHEBI:29105"/>
        <note>catalytic</note>
    </ligand>
</feature>
<comment type="cofactor">
    <cofactor evidence="1 2">
        <name>Zn(2+)</name>
        <dbReference type="ChEBI" id="CHEBI:29105"/>
    </cofactor>
    <text evidence="1 2">Binds 1 zinc ion per subunit.</text>
</comment>
<feature type="binding site" evidence="1">
    <location>
        <position position="202"/>
    </location>
    <ligand>
        <name>Zn(2+)</name>
        <dbReference type="ChEBI" id="CHEBI:29105"/>
        <note>catalytic</note>
    </ligand>
</feature>
<keyword evidence="2" id="KW-0732">Signal</keyword>
<keyword evidence="1 2" id="KW-0479">Metal-binding</keyword>
<proteinExistence type="evidence at transcript level"/>
<keyword evidence="1 2" id="KW-0378">Hydrolase</keyword>
<keyword evidence="1 2" id="KW-0645">Protease</keyword>
<organism evidence="4">
    <name type="scientific">Conus geographus</name>
    <name type="common">Geography cone</name>
    <name type="synonym">Nubecula geographus</name>
    <dbReference type="NCBI Taxonomy" id="6491"/>
    <lineage>
        <taxon>Eukaryota</taxon>
        <taxon>Metazoa</taxon>
        <taxon>Spiralia</taxon>
        <taxon>Lophotrochozoa</taxon>
        <taxon>Mollusca</taxon>
        <taxon>Gastropoda</taxon>
        <taxon>Caenogastropoda</taxon>
        <taxon>Neogastropoda</taxon>
        <taxon>Conoidea</taxon>
        <taxon>Conidae</taxon>
        <taxon>Conus</taxon>
        <taxon>Gastridium</taxon>
    </lineage>
</organism>
<dbReference type="PROSITE" id="PS51864">
    <property type="entry name" value="ASTACIN"/>
    <property type="match status" value="1"/>
</dbReference>
<feature type="signal peptide" evidence="2">
    <location>
        <begin position="1"/>
        <end position="25"/>
    </location>
</feature>
<keyword evidence="1 2" id="KW-0862">Zinc</keyword>
<evidence type="ECO:0000259" key="3">
    <source>
        <dbReference type="PROSITE" id="PS51864"/>
    </source>
</evidence>
<dbReference type="Pfam" id="PF01400">
    <property type="entry name" value="Astacin"/>
    <property type="match status" value="1"/>
</dbReference>
<dbReference type="GO" id="GO:0006508">
    <property type="term" value="P:proteolysis"/>
    <property type="evidence" value="ECO:0007669"/>
    <property type="project" value="UniProtKB-KW"/>
</dbReference>
<feature type="disulfide bond" evidence="1">
    <location>
        <begin position="148"/>
        <end position="303"/>
    </location>
</feature>
<dbReference type="PRINTS" id="PR00480">
    <property type="entry name" value="ASTACIN"/>
</dbReference>
<dbReference type="EMBL" id="GAJN01000013">
    <property type="protein sequence ID" value="JAB84571.1"/>
    <property type="molecule type" value="mRNA"/>
</dbReference>
<dbReference type="PANTHER" id="PTHR10127">
    <property type="entry name" value="DISCOIDIN, CUB, EGF, LAMININ , AND ZINC METALLOPROTEASE DOMAIN CONTAINING"/>
    <property type="match status" value="1"/>
</dbReference>
<protein>
    <recommendedName>
        <fullName evidence="2">Metalloendopeptidase</fullName>
        <ecNumber evidence="2">3.4.24.-</ecNumber>
    </recommendedName>
</protein>
<evidence type="ECO:0000313" key="4">
    <source>
        <dbReference type="EMBL" id="JAB84571.1"/>
    </source>
</evidence>
<dbReference type="GO" id="GO:0008270">
    <property type="term" value="F:zinc ion binding"/>
    <property type="evidence" value="ECO:0007669"/>
    <property type="project" value="UniProtKB-UniRule"/>
</dbReference>
<feature type="active site" evidence="1">
    <location>
        <position position="199"/>
    </location>
</feature>
<accession>W4VS62</accession>
<keyword evidence="1" id="KW-1015">Disulfide bond</keyword>